<dbReference type="Proteomes" id="UP000078492">
    <property type="component" value="Unassembled WGS sequence"/>
</dbReference>
<keyword evidence="2" id="KW-1185">Reference proteome</keyword>
<evidence type="ECO:0000313" key="2">
    <source>
        <dbReference type="Proteomes" id="UP000078492"/>
    </source>
</evidence>
<dbReference type="AlphaFoldDB" id="A0A195DV33"/>
<sequence length="76" mass="8860">MPFTGCPMRPSLPEESCPLRFACPSNSPRLYICMPPIPQGPQWKPCCIRKYGFPCKAHAYPRRTLRSNYYDLMTQY</sequence>
<accession>A0A195DV33</accession>
<organism evidence="1 2">
    <name type="scientific">Trachymyrmex cornetzi</name>
    <dbReference type="NCBI Taxonomy" id="471704"/>
    <lineage>
        <taxon>Eukaryota</taxon>
        <taxon>Metazoa</taxon>
        <taxon>Ecdysozoa</taxon>
        <taxon>Arthropoda</taxon>
        <taxon>Hexapoda</taxon>
        <taxon>Insecta</taxon>
        <taxon>Pterygota</taxon>
        <taxon>Neoptera</taxon>
        <taxon>Endopterygota</taxon>
        <taxon>Hymenoptera</taxon>
        <taxon>Apocrita</taxon>
        <taxon>Aculeata</taxon>
        <taxon>Formicoidea</taxon>
        <taxon>Formicidae</taxon>
        <taxon>Myrmicinae</taxon>
        <taxon>Trachymyrmex</taxon>
    </lineage>
</organism>
<evidence type="ECO:0000313" key="1">
    <source>
        <dbReference type="EMBL" id="KYN16424.1"/>
    </source>
</evidence>
<name>A0A195DV33_9HYME</name>
<reference evidence="1 2" key="1">
    <citation type="submission" date="2015-09" db="EMBL/GenBank/DDBJ databases">
        <title>Trachymyrmex cornetzi WGS genome.</title>
        <authorList>
            <person name="Nygaard S."/>
            <person name="Hu H."/>
            <person name="Boomsma J."/>
            <person name="Zhang G."/>
        </authorList>
    </citation>
    <scope>NUCLEOTIDE SEQUENCE [LARGE SCALE GENOMIC DNA]</scope>
    <source>
        <strain evidence="1">Tcor2-1</strain>
        <tissue evidence="1">Whole body</tissue>
    </source>
</reference>
<dbReference type="EMBL" id="KQ980341">
    <property type="protein sequence ID" value="KYN16424.1"/>
    <property type="molecule type" value="Genomic_DNA"/>
</dbReference>
<proteinExistence type="predicted"/>
<protein>
    <submittedName>
        <fullName evidence="1">Uncharacterized protein</fullName>
    </submittedName>
</protein>
<gene>
    <name evidence="1" type="ORF">ALC57_11294</name>
</gene>